<sequence>MLLLLVLTLAGAVVASFAFGAKHIPFGEVVDGLLSPDGAENSLIIREERLPRTVLGIAAGTALGLAGTLMQALTRNPLAEPGLLGVNSGAALAVVLVIGLLRVDEALVYVWAALAGAAVTAVLVYLLGSSGRYGATPAKLVLAGVAVNAVAVGVTTGVMLLIPRAFNGFRFWQVGSLGGQDLGVVLRILPFLAVGLLLVALLAGPLNTLALGDEAARSLGGRPGLIRAAGGLAVVLLCGGATAAAGPLFFVGLAVPFAARALAGTDHRWILAYSALLAPVLLLGADVLGRLLGSPGELETGLVTAFLGAPLFIFIVRRGKVPQL</sequence>
<proteinExistence type="inferred from homology"/>
<evidence type="ECO:0000256" key="1">
    <source>
        <dbReference type="ARBA" id="ARBA00004651"/>
    </source>
</evidence>
<feature type="transmembrane region" description="Helical" evidence="8">
    <location>
        <begin position="225"/>
        <end position="250"/>
    </location>
</feature>
<organism evidence="9 10">
    <name type="scientific">Actinocorallia aurantiaca</name>
    <dbReference type="NCBI Taxonomy" id="46204"/>
    <lineage>
        <taxon>Bacteria</taxon>
        <taxon>Bacillati</taxon>
        <taxon>Actinomycetota</taxon>
        <taxon>Actinomycetes</taxon>
        <taxon>Streptosporangiales</taxon>
        <taxon>Thermomonosporaceae</taxon>
        <taxon>Actinocorallia</taxon>
    </lineage>
</organism>
<feature type="transmembrane region" description="Helical" evidence="8">
    <location>
        <begin position="82"/>
        <end position="101"/>
    </location>
</feature>
<evidence type="ECO:0000256" key="8">
    <source>
        <dbReference type="SAM" id="Phobius"/>
    </source>
</evidence>
<evidence type="ECO:0000256" key="2">
    <source>
        <dbReference type="ARBA" id="ARBA00007935"/>
    </source>
</evidence>
<keyword evidence="6 8" id="KW-1133">Transmembrane helix</keyword>
<feature type="transmembrane region" description="Helical" evidence="8">
    <location>
        <begin position="300"/>
        <end position="317"/>
    </location>
</feature>
<keyword evidence="5 8" id="KW-0812">Transmembrane</keyword>
<evidence type="ECO:0000313" key="9">
    <source>
        <dbReference type="EMBL" id="GAA2723833.1"/>
    </source>
</evidence>
<keyword evidence="7 8" id="KW-0472">Membrane</keyword>
<dbReference type="Proteomes" id="UP001501842">
    <property type="component" value="Unassembled WGS sequence"/>
</dbReference>
<dbReference type="SUPFAM" id="SSF81345">
    <property type="entry name" value="ABC transporter involved in vitamin B12 uptake, BtuC"/>
    <property type="match status" value="1"/>
</dbReference>
<accession>A0ABN3U3P8</accession>
<comment type="caution">
    <text evidence="9">The sequence shown here is derived from an EMBL/GenBank/DDBJ whole genome shotgun (WGS) entry which is preliminary data.</text>
</comment>
<dbReference type="EMBL" id="BAAATZ010000006">
    <property type="protein sequence ID" value="GAA2723833.1"/>
    <property type="molecule type" value="Genomic_DNA"/>
</dbReference>
<dbReference type="InterPro" id="IPR037294">
    <property type="entry name" value="ABC_BtuC-like"/>
</dbReference>
<feature type="transmembrane region" description="Helical" evidence="8">
    <location>
        <begin position="107"/>
        <end position="128"/>
    </location>
</feature>
<evidence type="ECO:0000256" key="7">
    <source>
        <dbReference type="ARBA" id="ARBA00023136"/>
    </source>
</evidence>
<keyword evidence="10" id="KW-1185">Reference proteome</keyword>
<evidence type="ECO:0000256" key="3">
    <source>
        <dbReference type="ARBA" id="ARBA00022448"/>
    </source>
</evidence>
<protein>
    <submittedName>
        <fullName evidence="9">Iron chelate uptake ABC transporter family permease subunit</fullName>
    </submittedName>
</protein>
<dbReference type="InterPro" id="IPR000522">
    <property type="entry name" value="ABC_transptr_permease_BtuC"/>
</dbReference>
<gene>
    <name evidence="9" type="ORF">GCM10010439_20070</name>
</gene>
<name>A0ABN3U3P8_9ACTN</name>
<dbReference type="CDD" id="cd06550">
    <property type="entry name" value="TM_ABC_iron-siderophores_like"/>
    <property type="match status" value="1"/>
</dbReference>
<feature type="transmembrane region" description="Helical" evidence="8">
    <location>
        <begin position="182"/>
        <end position="204"/>
    </location>
</feature>
<feature type="transmembrane region" description="Helical" evidence="8">
    <location>
        <begin position="140"/>
        <end position="162"/>
    </location>
</feature>
<keyword evidence="4" id="KW-1003">Cell membrane</keyword>
<feature type="transmembrane region" description="Helical" evidence="8">
    <location>
        <begin position="270"/>
        <end position="288"/>
    </location>
</feature>
<evidence type="ECO:0000256" key="4">
    <source>
        <dbReference type="ARBA" id="ARBA00022475"/>
    </source>
</evidence>
<evidence type="ECO:0000256" key="5">
    <source>
        <dbReference type="ARBA" id="ARBA00022692"/>
    </source>
</evidence>
<comment type="subcellular location">
    <subcellularLocation>
        <location evidence="1">Cell membrane</location>
        <topology evidence="1">Multi-pass membrane protein</topology>
    </subcellularLocation>
</comment>
<dbReference type="Pfam" id="PF01032">
    <property type="entry name" value="FecCD"/>
    <property type="match status" value="1"/>
</dbReference>
<dbReference type="PANTHER" id="PTHR30472">
    <property type="entry name" value="FERRIC ENTEROBACTIN TRANSPORT SYSTEM PERMEASE PROTEIN"/>
    <property type="match status" value="1"/>
</dbReference>
<comment type="similarity">
    <text evidence="2">Belongs to the binding-protein-dependent transport system permease family. FecCD subfamily.</text>
</comment>
<keyword evidence="3" id="KW-0813">Transport</keyword>
<evidence type="ECO:0000256" key="6">
    <source>
        <dbReference type="ARBA" id="ARBA00022989"/>
    </source>
</evidence>
<dbReference type="PANTHER" id="PTHR30472:SF1">
    <property type="entry name" value="FE(3+) DICITRATE TRANSPORT SYSTEM PERMEASE PROTEIN FECC-RELATED"/>
    <property type="match status" value="1"/>
</dbReference>
<dbReference type="Gene3D" id="1.10.3470.10">
    <property type="entry name" value="ABC transporter involved in vitamin B12 uptake, BtuC"/>
    <property type="match status" value="1"/>
</dbReference>
<reference evidence="9 10" key="1">
    <citation type="journal article" date="2019" name="Int. J. Syst. Evol. Microbiol.">
        <title>The Global Catalogue of Microorganisms (GCM) 10K type strain sequencing project: providing services to taxonomists for standard genome sequencing and annotation.</title>
        <authorList>
            <consortium name="The Broad Institute Genomics Platform"/>
            <consortium name="The Broad Institute Genome Sequencing Center for Infectious Disease"/>
            <person name="Wu L."/>
            <person name="Ma J."/>
        </authorList>
    </citation>
    <scope>NUCLEOTIDE SEQUENCE [LARGE SCALE GENOMIC DNA]</scope>
    <source>
        <strain evidence="9 10">JCM 8201</strain>
    </source>
</reference>
<evidence type="ECO:0000313" key="10">
    <source>
        <dbReference type="Proteomes" id="UP001501842"/>
    </source>
</evidence>